<sequence>MQERADNDASLGDSSQVVWFLPLVIYSSTPHDPPSDREISDNEDDMPVRKKGRTSGLTAEEMEQGGGVSLISSRLQSQSRLFPSLERMRAEVGSIPGERTEESDGGIRAARALIDPRISRRQRGRPEERVQGPTVDKMGAYAEWSSLRSRQAGQGRVPPPLLKVLSDRQHKQRTTKSPPTSPRDHAAFVESCRQLKVFIEGKQTMALFFCGGIILCRAGNGNNQPNLCSSECLLISKRRFNGEQVDPASRWSHSRIQYGCIPMFDFQLWSS</sequence>
<gene>
    <name evidence="2" type="ORF">EURHEDRAFT_402780</name>
</gene>
<dbReference type="EMBL" id="KK088423">
    <property type="protein sequence ID" value="EYE95135.1"/>
    <property type="molecule type" value="Genomic_DNA"/>
</dbReference>
<dbReference type="GeneID" id="63695289"/>
<accession>A0A017SFU9</accession>
<dbReference type="HOGENOM" id="CLU_1026665_0_0_1"/>
<evidence type="ECO:0000313" key="2">
    <source>
        <dbReference type="EMBL" id="EYE95135.1"/>
    </source>
</evidence>
<evidence type="ECO:0000313" key="3">
    <source>
        <dbReference type="Proteomes" id="UP000019804"/>
    </source>
</evidence>
<protein>
    <submittedName>
        <fullName evidence="2">Uncharacterized protein</fullName>
    </submittedName>
</protein>
<dbReference type="RefSeq" id="XP_040638823.1">
    <property type="nucleotide sequence ID" value="XM_040780165.1"/>
</dbReference>
<proteinExistence type="predicted"/>
<organism evidence="2 3">
    <name type="scientific">Aspergillus ruber (strain CBS 135680)</name>
    <dbReference type="NCBI Taxonomy" id="1388766"/>
    <lineage>
        <taxon>Eukaryota</taxon>
        <taxon>Fungi</taxon>
        <taxon>Dikarya</taxon>
        <taxon>Ascomycota</taxon>
        <taxon>Pezizomycotina</taxon>
        <taxon>Eurotiomycetes</taxon>
        <taxon>Eurotiomycetidae</taxon>
        <taxon>Eurotiales</taxon>
        <taxon>Aspergillaceae</taxon>
        <taxon>Aspergillus</taxon>
        <taxon>Aspergillus subgen. Aspergillus</taxon>
    </lineage>
</organism>
<feature type="region of interest" description="Disordered" evidence="1">
    <location>
        <begin position="27"/>
        <end position="74"/>
    </location>
</feature>
<dbReference type="OrthoDB" id="27483at2759"/>
<dbReference type="Proteomes" id="UP000019804">
    <property type="component" value="Unassembled WGS sequence"/>
</dbReference>
<feature type="region of interest" description="Disordered" evidence="1">
    <location>
        <begin position="95"/>
        <end position="185"/>
    </location>
</feature>
<evidence type="ECO:0000256" key="1">
    <source>
        <dbReference type="SAM" id="MobiDB-lite"/>
    </source>
</evidence>
<name>A0A017SFU9_ASPRC</name>
<reference evidence="3" key="1">
    <citation type="journal article" date="2014" name="Nat. Commun.">
        <title>Genomic adaptations of the halophilic Dead Sea filamentous fungus Eurotium rubrum.</title>
        <authorList>
            <person name="Kis-Papo T."/>
            <person name="Weig A.R."/>
            <person name="Riley R."/>
            <person name="Persoh D."/>
            <person name="Salamov A."/>
            <person name="Sun H."/>
            <person name="Lipzen A."/>
            <person name="Wasser S.P."/>
            <person name="Rambold G."/>
            <person name="Grigoriev I.V."/>
            <person name="Nevo E."/>
        </authorList>
    </citation>
    <scope>NUCLEOTIDE SEQUENCE [LARGE SCALE GENOMIC DNA]</scope>
    <source>
        <strain evidence="3">CBS 135680</strain>
    </source>
</reference>
<keyword evidence="3" id="KW-1185">Reference proteome</keyword>
<dbReference type="AlphaFoldDB" id="A0A017SFU9"/>